<dbReference type="EC" id="1.8.1.4" evidence="3"/>
<dbReference type="InterPro" id="IPR050151">
    <property type="entry name" value="Class-I_Pyr_Nuc-Dis_Oxidored"/>
</dbReference>
<evidence type="ECO:0000256" key="2">
    <source>
        <dbReference type="ARBA" id="ARBA00007532"/>
    </source>
</evidence>
<dbReference type="GO" id="GO:0005739">
    <property type="term" value="C:mitochondrion"/>
    <property type="evidence" value="ECO:0007669"/>
    <property type="project" value="TreeGrafter"/>
</dbReference>
<accession>A0AAW1U2C0</accession>
<dbReference type="Gene3D" id="3.30.390.30">
    <property type="match status" value="1"/>
</dbReference>
<keyword evidence="5" id="KW-0274">FAD</keyword>
<dbReference type="Pfam" id="PF02852">
    <property type="entry name" value="Pyr_redox_dim"/>
    <property type="match status" value="1"/>
</dbReference>
<dbReference type="SUPFAM" id="SSF51905">
    <property type="entry name" value="FAD/NAD(P)-binding domain"/>
    <property type="match status" value="1"/>
</dbReference>
<evidence type="ECO:0000313" key="13">
    <source>
        <dbReference type="Proteomes" id="UP001431783"/>
    </source>
</evidence>
<evidence type="ECO:0000256" key="6">
    <source>
        <dbReference type="ARBA" id="ARBA00023002"/>
    </source>
</evidence>
<evidence type="ECO:0000256" key="5">
    <source>
        <dbReference type="ARBA" id="ARBA00022827"/>
    </source>
</evidence>
<proteinExistence type="inferred from homology"/>
<protein>
    <recommendedName>
        <fullName evidence="3">dihydrolipoyl dehydrogenase</fullName>
        <ecNumber evidence="3">1.8.1.4</ecNumber>
    </recommendedName>
    <alternativeName>
        <fullName evidence="8">Dihydrolipoamide dehydrogenase</fullName>
    </alternativeName>
</protein>
<evidence type="ECO:0000256" key="1">
    <source>
        <dbReference type="ARBA" id="ARBA00001974"/>
    </source>
</evidence>
<dbReference type="FunFam" id="3.30.390.30:FF:000001">
    <property type="entry name" value="Dihydrolipoyl dehydrogenase"/>
    <property type="match status" value="1"/>
</dbReference>
<dbReference type="InterPro" id="IPR016156">
    <property type="entry name" value="FAD/NAD-linked_Rdtase_dimer_sf"/>
</dbReference>
<evidence type="ECO:0000256" key="4">
    <source>
        <dbReference type="ARBA" id="ARBA00022630"/>
    </source>
</evidence>
<comment type="catalytic activity">
    <reaction evidence="9">
        <text>N(6)-[(R)-dihydrolipoyl]-L-lysyl-[protein] + NAD(+) = N(6)-[(R)-lipoyl]-L-lysyl-[protein] + NADH + H(+)</text>
        <dbReference type="Rhea" id="RHEA:15045"/>
        <dbReference type="Rhea" id="RHEA-COMP:10474"/>
        <dbReference type="Rhea" id="RHEA-COMP:10475"/>
        <dbReference type="ChEBI" id="CHEBI:15378"/>
        <dbReference type="ChEBI" id="CHEBI:57540"/>
        <dbReference type="ChEBI" id="CHEBI:57945"/>
        <dbReference type="ChEBI" id="CHEBI:83099"/>
        <dbReference type="ChEBI" id="CHEBI:83100"/>
        <dbReference type="EC" id="1.8.1.4"/>
    </reaction>
</comment>
<comment type="similarity">
    <text evidence="2">Belongs to the class-I pyridine nucleotide-disulfide oxidoreductase family.</text>
</comment>
<gene>
    <name evidence="12" type="ORF">WA026_020113</name>
</gene>
<evidence type="ECO:0000259" key="11">
    <source>
        <dbReference type="Pfam" id="PF07992"/>
    </source>
</evidence>
<evidence type="ECO:0000256" key="7">
    <source>
        <dbReference type="ARBA" id="ARBA00023027"/>
    </source>
</evidence>
<dbReference type="PRINTS" id="PR00368">
    <property type="entry name" value="FADPNR"/>
</dbReference>
<dbReference type="GO" id="GO:0045252">
    <property type="term" value="C:oxoglutarate dehydrogenase complex"/>
    <property type="evidence" value="ECO:0007669"/>
    <property type="project" value="TreeGrafter"/>
</dbReference>
<dbReference type="PRINTS" id="PR00411">
    <property type="entry name" value="PNDRDTASEI"/>
</dbReference>
<dbReference type="Pfam" id="PF07992">
    <property type="entry name" value="Pyr_redox_2"/>
    <property type="match status" value="1"/>
</dbReference>
<dbReference type="InterPro" id="IPR023753">
    <property type="entry name" value="FAD/NAD-binding_dom"/>
</dbReference>
<name>A0AAW1U2C0_9CUCU</name>
<dbReference type="AlphaFoldDB" id="A0AAW1U2C0"/>
<dbReference type="Proteomes" id="UP001431783">
    <property type="component" value="Unassembled WGS sequence"/>
</dbReference>
<keyword evidence="7" id="KW-0520">NAD</keyword>
<evidence type="ECO:0000256" key="9">
    <source>
        <dbReference type="ARBA" id="ARBA00049187"/>
    </source>
</evidence>
<keyword evidence="4" id="KW-0285">Flavoprotein</keyword>
<keyword evidence="6" id="KW-0560">Oxidoreductase</keyword>
<evidence type="ECO:0000256" key="3">
    <source>
        <dbReference type="ARBA" id="ARBA00012608"/>
    </source>
</evidence>
<keyword evidence="13" id="KW-1185">Reference proteome</keyword>
<dbReference type="Gene3D" id="3.50.50.60">
    <property type="entry name" value="FAD/NAD(P)-binding domain"/>
    <property type="match status" value="2"/>
</dbReference>
<dbReference type="InterPro" id="IPR036188">
    <property type="entry name" value="FAD/NAD-bd_sf"/>
</dbReference>
<dbReference type="PANTHER" id="PTHR22912:SF151">
    <property type="entry name" value="DIHYDROLIPOYL DEHYDROGENASE, MITOCHONDRIAL"/>
    <property type="match status" value="1"/>
</dbReference>
<dbReference type="GO" id="GO:0006103">
    <property type="term" value="P:2-oxoglutarate metabolic process"/>
    <property type="evidence" value="ECO:0007669"/>
    <property type="project" value="TreeGrafter"/>
</dbReference>
<dbReference type="EMBL" id="JARQZJ010000044">
    <property type="protein sequence ID" value="KAK9877887.1"/>
    <property type="molecule type" value="Genomic_DNA"/>
</dbReference>
<dbReference type="GO" id="GO:0050660">
    <property type="term" value="F:flavin adenine dinucleotide binding"/>
    <property type="evidence" value="ECO:0007669"/>
    <property type="project" value="TreeGrafter"/>
</dbReference>
<feature type="domain" description="Pyridine nucleotide-disulphide oxidoreductase dimerisation" evidence="10">
    <location>
        <begin position="269"/>
        <end position="373"/>
    </location>
</feature>
<evidence type="ECO:0000256" key="8">
    <source>
        <dbReference type="ARBA" id="ARBA00031281"/>
    </source>
</evidence>
<evidence type="ECO:0000313" key="12">
    <source>
        <dbReference type="EMBL" id="KAK9877887.1"/>
    </source>
</evidence>
<dbReference type="InterPro" id="IPR004099">
    <property type="entry name" value="Pyr_nucl-diS_OxRdtase_dimer"/>
</dbReference>
<sequence>MEKMMCAKSKVTSGFSGVIEDIFRTVGIRIVRGTARFTGCKQLTVQGCDGSVKIVEAENIIIATGSTSRHPGFEVDEVQIISSDGALIMKKIPKNLVVLGGGIISIELAFLWNKLGSKVTILTNDSLIGIPIIDKEIRCQFQQILEQQGMKIMTNTRVLCVQKCEKRVKVEVEDDRGENRQQLLCDVLLACAGRVPYTTGLNLDRVGIQTDKNGHIPVYHNYQTCTPNIYAVGDVAPGPMTAHKAIEEGLLCVDGLCGLPTYLDINNLPMAIYTYPALTSIGKTEEQLQNECIPYKVSWSYMKTNLRAHIDMDTRGSAKALICPKTDHILGTHIIAENATEMINEVVLAKQYGITADKVARVMHTHPSFAKLLKSLYGR</sequence>
<comment type="cofactor">
    <cofactor evidence="1">
        <name>FAD</name>
        <dbReference type="ChEBI" id="CHEBI:57692"/>
    </cofactor>
</comment>
<evidence type="ECO:0000259" key="10">
    <source>
        <dbReference type="Pfam" id="PF02852"/>
    </source>
</evidence>
<reference evidence="12 13" key="1">
    <citation type="submission" date="2023-03" db="EMBL/GenBank/DDBJ databases">
        <title>Genome insight into feeding habits of ladybird beetles.</title>
        <authorList>
            <person name="Li H.-S."/>
            <person name="Huang Y.-H."/>
            <person name="Pang H."/>
        </authorList>
    </citation>
    <scope>NUCLEOTIDE SEQUENCE [LARGE SCALE GENOMIC DNA]</scope>
    <source>
        <strain evidence="12">SYSU_2023b</strain>
        <tissue evidence="12">Whole body</tissue>
    </source>
</reference>
<dbReference type="SUPFAM" id="SSF55424">
    <property type="entry name" value="FAD/NAD-linked reductases, dimerisation (C-terminal) domain"/>
    <property type="match status" value="1"/>
</dbReference>
<dbReference type="PANTHER" id="PTHR22912">
    <property type="entry name" value="DISULFIDE OXIDOREDUCTASE"/>
    <property type="match status" value="1"/>
</dbReference>
<feature type="domain" description="FAD/NAD(P)-binding" evidence="11">
    <location>
        <begin position="15"/>
        <end position="249"/>
    </location>
</feature>
<comment type="caution">
    <text evidence="12">The sequence shown here is derived from an EMBL/GenBank/DDBJ whole genome shotgun (WGS) entry which is preliminary data.</text>
</comment>
<organism evidence="12 13">
    <name type="scientific">Henosepilachna vigintioctopunctata</name>
    <dbReference type="NCBI Taxonomy" id="420089"/>
    <lineage>
        <taxon>Eukaryota</taxon>
        <taxon>Metazoa</taxon>
        <taxon>Ecdysozoa</taxon>
        <taxon>Arthropoda</taxon>
        <taxon>Hexapoda</taxon>
        <taxon>Insecta</taxon>
        <taxon>Pterygota</taxon>
        <taxon>Neoptera</taxon>
        <taxon>Endopterygota</taxon>
        <taxon>Coleoptera</taxon>
        <taxon>Polyphaga</taxon>
        <taxon>Cucujiformia</taxon>
        <taxon>Coccinelloidea</taxon>
        <taxon>Coccinellidae</taxon>
        <taxon>Epilachninae</taxon>
        <taxon>Epilachnini</taxon>
        <taxon>Henosepilachna</taxon>
    </lineage>
</organism>
<dbReference type="GO" id="GO:0004148">
    <property type="term" value="F:dihydrolipoyl dehydrogenase (NADH) activity"/>
    <property type="evidence" value="ECO:0007669"/>
    <property type="project" value="UniProtKB-EC"/>
</dbReference>